<dbReference type="Gene3D" id="3.30.420.240">
    <property type="match status" value="1"/>
</dbReference>
<protein>
    <submittedName>
        <fullName evidence="2">Uncharacterized protein</fullName>
    </submittedName>
</protein>
<gene>
    <name evidence="2" type="ORF">AVDCRST_MAG49-1916</name>
</gene>
<dbReference type="EMBL" id="CADCWG010000127">
    <property type="protein sequence ID" value="CAA9552588.1"/>
    <property type="molecule type" value="Genomic_DNA"/>
</dbReference>
<sequence length="186" mass="19256">MAGTDRPPSPMATRINPSGRGRPRGVGDGAWGTPPTASRPYSSRTSGTTPAAALAGATLAMDATGVGRPVIDMLRAAPRRAGVAVLLPPVTITGGTDVTDHGRATGVPKGDPVSTRQVLLQDGRPRIAEGMPGAAQPQRELLAFRAKITTAGNDTYGAWATTTPWSWPRRSGAGKACRDRPQLAAW</sequence>
<evidence type="ECO:0000256" key="1">
    <source>
        <dbReference type="SAM" id="MobiDB-lite"/>
    </source>
</evidence>
<reference evidence="2" key="1">
    <citation type="submission" date="2020-02" db="EMBL/GenBank/DDBJ databases">
        <authorList>
            <person name="Meier V. D."/>
        </authorList>
    </citation>
    <scope>NUCLEOTIDE SEQUENCE</scope>
    <source>
        <strain evidence="2">AVDCRST_MAG49</strain>
    </source>
</reference>
<dbReference type="AlphaFoldDB" id="A0A6J4UP27"/>
<organism evidence="2">
    <name type="scientific">uncultured Thermomicrobiales bacterium</name>
    <dbReference type="NCBI Taxonomy" id="1645740"/>
    <lineage>
        <taxon>Bacteria</taxon>
        <taxon>Pseudomonadati</taxon>
        <taxon>Thermomicrobiota</taxon>
        <taxon>Thermomicrobia</taxon>
        <taxon>Thermomicrobiales</taxon>
        <taxon>environmental samples</taxon>
    </lineage>
</organism>
<feature type="compositionally biased region" description="Polar residues" evidence="1">
    <location>
        <begin position="35"/>
        <end position="44"/>
    </location>
</feature>
<feature type="region of interest" description="Disordered" evidence="1">
    <location>
        <begin position="1"/>
        <end position="49"/>
    </location>
</feature>
<accession>A0A6J4UP27</accession>
<name>A0A6J4UP27_9BACT</name>
<evidence type="ECO:0000313" key="2">
    <source>
        <dbReference type="EMBL" id="CAA9552588.1"/>
    </source>
</evidence>
<proteinExistence type="predicted"/>